<feature type="coiled-coil region" evidence="4">
    <location>
        <begin position="145"/>
        <end position="172"/>
    </location>
</feature>
<gene>
    <name evidence="6" type="ORF">BWK73_16970</name>
</gene>
<dbReference type="PANTHER" id="PTHR30408">
    <property type="entry name" value="TYPE-1 RESTRICTION ENZYME ECOKI SPECIFICITY PROTEIN"/>
    <property type="match status" value="1"/>
</dbReference>
<dbReference type="Proteomes" id="UP000192491">
    <property type="component" value="Unassembled WGS sequence"/>
</dbReference>
<proteinExistence type="inferred from homology"/>
<evidence type="ECO:0000313" key="6">
    <source>
        <dbReference type="EMBL" id="OQX11651.1"/>
    </source>
</evidence>
<dbReference type="AlphaFoldDB" id="A0A1Y1QR97"/>
<keyword evidence="3" id="KW-0238">DNA-binding</keyword>
<evidence type="ECO:0000313" key="7">
    <source>
        <dbReference type="Proteomes" id="UP000192491"/>
    </source>
</evidence>
<comment type="caution">
    <text evidence="6">The sequence shown here is derived from an EMBL/GenBank/DDBJ whole genome shotgun (WGS) entry which is preliminary data.</text>
</comment>
<dbReference type="InterPro" id="IPR044946">
    <property type="entry name" value="Restrct_endonuc_typeI_TRD_sf"/>
</dbReference>
<feature type="coiled-coil region" evidence="4">
    <location>
        <begin position="343"/>
        <end position="373"/>
    </location>
</feature>
<dbReference type="SUPFAM" id="SSF116734">
    <property type="entry name" value="DNA methylase specificity domain"/>
    <property type="match status" value="2"/>
</dbReference>
<feature type="domain" description="Type I restriction modification DNA specificity" evidence="5">
    <location>
        <begin position="197"/>
        <end position="369"/>
    </location>
</feature>
<name>A0A1Y1QR97_9GAMM</name>
<comment type="similarity">
    <text evidence="1">Belongs to the type-I restriction system S methylase family.</text>
</comment>
<protein>
    <recommendedName>
        <fullName evidence="5">Type I restriction modification DNA specificity domain-containing protein</fullName>
    </recommendedName>
</protein>
<evidence type="ECO:0000256" key="1">
    <source>
        <dbReference type="ARBA" id="ARBA00010923"/>
    </source>
</evidence>
<sequence length="388" mass="43110">MTFRKVLLGNIAREDRVMVKPDTDEAKRRPYLGLEQIESQTGRITSYDNDSIEGKSTTFAFDNRHVLYGKLRPYLNKVAMPETEGRCSTEIIPLLPVDVDRDYLALLLRTEALVNAAMSKKTGSRMPRADMSMLFGFTVTIHTSIEEQRRIAAALKAQLAEVEKVRAGLEAQHNDVKTLKSAVFQQVFEAIAQTNRKRIGDIANTTSGTTPSRSNKAYWKPAIHPWVKTGEVAFAPITQTEEAVSAQALKECSLSLLPVGTVLVAMYGQGKTRGQSAVLQVPATTNQACFAILPNEQFEPQYLQYWLQYSYPDMRALSDSRGGNQSNLNGSMLNDFEMPLIPLEKQRQVVKMLEQALAEVSRLEEGIQAQQAEVALLPARLLAQAFGA</sequence>
<dbReference type="Gene3D" id="3.90.220.20">
    <property type="entry name" value="DNA methylase specificity domains"/>
    <property type="match status" value="2"/>
</dbReference>
<keyword evidence="4" id="KW-0175">Coiled coil</keyword>
<dbReference type="Pfam" id="PF01420">
    <property type="entry name" value="Methylase_S"/>
    <property type="match status" value="1"/>
</dbReference>
<evidence type="ECO:0000256" key="2">
    <source>
        <dbReference type="ARBA" id="ARBA00022747"/>
    </source>
</evidence>
<dbReference type="InterPro" id="IPR000055">
    <property type="entry name" value="Restrct_endonuc_typeI_TRD"/>
</dbReference>
<dbReference type="GO" id="GO:0003677">
    <property type="term" value="F:DNA binding"/>
    <property type="evidence" value="ECO:0007669"/>
    <property type="project" value="UniProtKB-KW"/>
</dbReference>
<evidence type="ECO:0000256" key="3">
    <source>
        <dbReference type="ARBA" id="ARBA00023125"/>
    </source>
</evidence>
<evidence type="ECO:0000256" key="4">
    <source>
        <dbReference type="SAM" id="Coils"/>
    </source>
</evidence>
<organism evidence="6 7">
    <name type="scientific">Thiothrix lacustris</name>
    <dbReference type="NCBI Taxonomy" id="525917"/>
    <lineage>
        <taxon>Bacteria</taxon>
        <taxon>Pseudomonadati</taxon>
        <taxon>Pseudomonadota</taxon>
        <taxon>Gammaproteobacteria</taxon>
        <taxon>Thiotrichales</taxon>
        <taxon>Thiotrichaceae</taxon>
        <taxon>Thiothrix</taxon>
    </lineage>
</organism>
<evidence type="ECO:0000259" key="5">
    <source>
        <dbReference type="Pfam" id="PF01420"/>
    </source>
</evidence>
<accession>A0A1Y1QR97</accession>
<dbReference type="EMBL" id="MTEJ01000083">
    <property type="protein sequence ID" value="OQX11651.1"/>
    <property type="molecule type" value="Genomic_DNA"/>
</dbReference>
<dbReference type="GO" id="GO:0009307">
    <property type="term" value="P:DNA restriction-modification system"/>
    <property type="evidence" value="ECO:0007669"/>
    <property type="project" value="UniProtKB-KW"/>
</dbReference>
<reference evidence="6 7" key="1">
    <citation type="submission" date="2017-01" db="EMBL/GenBank/DDBJ databases">
        <title>Novel large sulfur bacteria in the metagenomes of groundwater-fed chemosynthetic microbial mats in the Lake Huron basin.</title>
        <authorList>
            <person name="Sharrar A.M."/>
            <person name="Flood B.E."/>
            <person name="Bailey J.V."/>
            <person name="Jones D.S."/>
            <person name="Biddanda B."/>
            <person name="Ruberg S.A."/>
            <person name="Marcus D.N."/>
            <person name="Dick G.J."/>
        </authorList>
    </citation>
    <scope>NUCLEOTIDE SEQUENCE [LARGE SCALE GENOMIC DNA]</scope>
    <source>
        <strain evidence="6">A8</strain>
    </source>
</reference>
<dbReference type="CDD" id="cd17287">
    <property type="entry name" value="RMtype1_S_EcoN10ORF171P_TRD2-CR2_like"/>
    <property type="match status" value="1"/>
</dbReference>
<keyword evidence="2" id="KW-0680">Restriction system</keyword>
<dbReference type="InterPro" id="IPR052021">
    <property type="entry name" value="Type-I_RS_S_subunit"/>
</dbReference>
<dbReference type="PANTHER" id="PTHR30408:SF12">
    <property type="entry name" value="TYPE I RESTRICTION ENZYME MJAVIII SPECIFICITY SUBUNIT"/>
    <property type="match status" value="1"/>
</dbReference>